<evidence type="ECO:0000313" key="5">
    <source>
        <dbReference type="Proteomes" id="UP000244168"/>
    </source>
</evidence>
<keyword evidence="1 2" id="KW-0238">DNA-binding</keyword>
<protein>
    <recommendedName>
        <fullName evidence="3">Single-stranded DNA-binding protein</fullName>
    </recommendedName>
</protein>
<gene>
    <name evidence="4" type="ORF">C8P68_1072</name>
</gene>
<comment type="caution">
    <text evidence="4">The sequence shown here is derived from an EMBL/GenBank/DDBJ whole genome shotgun (WGS) entry which is preliminary data.</text>
</comment>
<dbReference type="InterPro" id="IPR000424">
    <property type="entry name" value="Primosome_PriB/ssb"/>
</dbReference>
<evidence type="ECO:0000313" key="4">
    <source>
        <dbReference type="EMBL" id="PTQ93945.1"/>
    </source>
</evidence>
<dbReference type="RefSeq" id="WP_107830218.1">
    <property type="nucleotide sequence ID" value="NZ_CP160205.1"/>
</dbReference>
<evidence type="ECO:0000256" key="3">
    <source>
        <dbReference type="RuleBase" id="RU000524"/>
    </source>
</evidence>
<dbReference type="GO" id="GO:0003697">
    <property type="term" value="F:single-stranded DNA binding"/>
    <property type="evidence" value="ECO:0007669"/>
    <property type="project" value="InterPro"/>
</dbReference>
<dbReference type="GO" id="GO:0006260">
    <property type="term" value="P:DNA replication"/>
    <property type="evidence" value="ECO:0007669"/>
    <property type="project" value="InterPro"/>
</dbReference>
<dbReference type="CDD" id="cd04496">
    <property type="entry name" value="SSB_OBF"/>
    <property type="match status" value="1"/>
</dbReference>
<dbReference type="InterPro" id="IPR012340">
    <property type="entry name" value="NA-bd_OB-fold"/>
</dbReference>
<keyword evidence="5" id="KW-1185">Reference proteome</keyword>
<proteinExistence type="predicted"/>
<evidence type="ECO:0000256" key="1">
    <source>
        <dbReference type="ARBA" id="ARBA00023125"/>
    </source>
</evidence>
<dbReference type="PROSITE" id="PS50935">
    <property type="entry name" value="SSB"/>
    <property type="match status" value="1"/>
</dbReference>
<reference evidence="4 5" key="1">
    <citation type="submission" date="2018-04" db="EMBL/GenBank/DDBJ databases">
        <title>Genomic Encyclopedia of Archaeal and Bacterial Type Strains, Phase II (KMG-II): from individual species to whole genera.</title>
        <authorList>
            <person name="Goeker M."/>
        </authorList>
    </citation>
    <scope>NUCLEOTIDE SEQUENCE [LARGE SCALE GENOMIC DNA]</scope>
    <source>
        <strain evidence="4 5">DSM 26809</strain>
    </source>
</reference>
<evidence type="ECO:0000256" key="2">
    <source>
        <dbReference type="PROSITE-ProRule" id="PRU00252"/>
    </source>
</evidence>
<dbReference type="AlphaFoldDB" id="A0A2T5J5W9"/>
<name>A0A2T5J5W9_9SPHI</name>
<dbReference type="InterPro" id="IPR011344">
    <property type="entry name" value="ssDNA-bd"/>
</dbReference>
<sequence length="142" mass="15491">MYTGRLTDNAKVKNVKGDKQVTEFTLVINRRYKNAAGEKQQKSLFINCSYWRNAGIAEYLTKGAIITVSGWLGADAWIDNEGKPQAAITLSVDNIELYEGKRHDISGAVNGTGAKGRGKRKDKAIADVGVMVAEPADDDLPF</sequence>
<dbReference type="Pfam" id="PF00436">
    <property type="entry name" value="SSB"/>
    <property type="match status" value="1"/>
</dbReference>
<dbReference type="EMBL" id="QAOQ01000007">
    <property type="protein sequence ID" value="PTQ93945.1"/>
    <property type="molecule type" value="Genomic_DNA"/>
</dbReference>
<dbReference type="NCBIfam" id="TIGR00621">
    <property type="entry name" value="ssb"/>
    <property type="match status" value="1"/>
</dbReference>
<accession>A0A2T5J5W9</accession>
<dbReference type="OrthoDB" id="1265936at2"/>
<dbReference type="SUPFAM" id="SSF50249">
    <property type="entry name" value="Nucleic acid-binding proteins"/>
    <property type="match status" value="1"/>
</dbReference>
<dbReference type="Proteomes" id="UP000244168">
    <property type="component" value="Unassembled WGS sequence"/>
</dbReference>
<dbReference type="Gene3D" id="2.40.50.140">
    <property type="entry name" value="Nucleic acid-binding proteins"/>
    <property type="match status" value="1"/>
</dbReference>
<organism evidence="4 5">
    <name type="scientific">Mucilaginibacter yixingensis</name>
    <dbReference type="NCBI Taxonomy" id="1295612"/>
    <lineage>
        <taxon>Bacteria</taxon>
        <taxon>Pseudomonadati</taxon>
        <taxon>Bacteroidota</taxon>
        <taxon>Sphingobacteriia</taxon>
        <taxon>Sphingobacteriales</taxon>
        <taxon>Sphingobacteriaceae</taxon>
        <taxon>Mucilaginibacter</taxon>
    </lineage>
</organism>